<keyword evidence="1" id="KW-0812">Transmembrane</keyword>
<feature type="transmembrane region" description="Helical" evidence="1">
    <location>
        <begin position="329"/>
        <end position="350"/>
    </location>
</feature>
<name>A0A212TF45_9BURK</name>
<dbReference type="Proteomes" id="UP000197215">
    <property type="component" value="Unassembled WGS sequence"/>
</dbReference>
<accession>A0A212TF45</accession>
<feature type="transmembrane region" description="Helical" evidence="1">
    <location>
        <begin position="135"/>
        <end position="155"/>
    </location>
</feature>
<dbReference type="RefSeq" id="WP_088813005.1">
    <property type="nucleotide sequence ID" value="NZ_FYEX01000001.1"/>
</dbReference>
<keyword evidence="3" id="KW-1185">Reference proteome</keyword>
<evidence type="ECO:0000313" key="2">
    <source>
        <dbReference type="EMBL" id="SNC64642.1"/>
    </source>
</evidence>
<organism evidence="2 3">
    <name type="scientific">Polynucleobacter victoriensis</name>
    <dbReference type="NCBI Taxonomy" id="2049319"/>
    <lineage>
        <taxon>Bacteria</taxon>
        <taxon>Pseudomonadati</taxon>
        <taxon>Pseudomonadota</taxon>
        <taxon>Betaproteobacteria</taxon>
        <taxon>Burkholderiales</taxon>
        <taxon>Burkholderiaceae</taxon>
        <taxon>Polynucleobacter</taxon>
    </lineage>
</organism>
<evidence type="ECO:0000313" key="3">
    <source>
        <dbReference type="Proteomes" id="UP000197215"/>
    </source>
</evidence>
<feature type="transmembrane region" description="Helical" evidence="1">
    <location>
        <begin position="297"/>
        <end position="317"/>
    </location>
</feature>
<dbReference type="OrthoDB" id="248356at2"/>
<dbReference type="Pfam" id="PF07399">
    <property type="entry name" value="Na_H_antiport_3"/>
    <property type="match status" value="1"/>
</dbReference>
<reference evidence="2 3" key="1">
    <citation type="submission" date="2017-06" db="EMBL/GenBank/DDBJ databases">
        <authorList>
            <person name="Kim H.J."/>
            <person name="Triplett B.A."/>
        </authorList>
    </citation>
    <scope>NUCLEOTIDE SEQUENCE [LARGE SCALE GENOMIC DNA]</scope>
    <source>
        <strain evidence="2 3">MWH-VicM1</strain>
    </source>
</reference>
<sequence length="422" mass="45971">MNPTNLQIIATTLFVIAVLHTFSSSFFEGLAHKHPNHSGLWHLLGEVEAVFGFWAMILIVFMAITLGDHKPSVEYLETRNYTEPLFVFAIMVVAASKPVLHFASELVRLVSALLTKIFSINSIITNYFVTLSLVPLLGSFITEPAAMTLAALLLKRKIFSQTSDIKLMYLTIGVLFVNVSIGGALTNFAAPPILMVASTWGWDTAFVFNTFGIKAGIAVLTNALLVTLLMHKYLPKDNPSEDKDVMPLVVMLVHLTFLAGIVIFAHHPVVFMGLLLFFMGYTHAYSKFQNPLLLKEALMVAFFLAGLVVLGGMQQWWLQPILEKMSSTLVYYGATALTAITDNAALTYLASLVEGTSNEFKYAVVAGAITGGGLTVIANAPNPAGMSILREHFPEGSVSALWLFVAALPPTIIAVLAFQVLK</sequence>
<dbReference type="AlphaFoldDB" id="A0A212TF45"/>
<feature type="transmembrane region" description="Helical" evidence="1">
    <location>
        <begin position="167"/>
        <end position="190"/>
    </location>
</feature>
<evidence type="ECO:0000256" key="1">
    <source>
        <dbReference type="SAM" id="Phobius"/>
    </source>
</evidence>
<feature type="transmembrane region" description="Helical" evidence="1">
    <location>
        <begin position="269"/>
        <end position="285"/>
    </location>
</feature>
<feature type="transmembrane region" description="Helical" evidence="1">
    <location>
        <begin position="6"/>
        <end position="27"/>
    </location>
</feature>
<feature type="transmembrane region" description="Helical" evidence="1">
    <location>
        <begin position="245"/>
        <end position="263"/>
    </location>
</feature>
<feature type="transmembrane region" description="Helical" evidence="1">
    <location>
        <begin position="210"/>
        <end position="233"/>
    </location>
</feature>
<protein>
    <submittedName>
        <fullName evidence="2">Putative Na+/H+ antiporter</fullName>
    </submittedName>
</protein>
<feature type="transmembrane region" description="Helical" evidence="1">
    <location>
        <begin position="362"/>
        <end position="380"/>
    </location>
</feature>
<keyword evidence="1" id="KW-1133">Transmembrane helix</keyword>
<proteinExistence type="predicted"/>
<feature type="transmembrane region" description="Helical" evidence="1">
    <location>
        <begin position="84"/>
        <end position="102"/>
    </location>
</feature>
<feature type="transmembrane region" description="Helical" evidence="1">
    <location>
        <begin position="400"/>
        <end position="421"/>
    </location>
</feature>
<keyword evidence="1" id="KW-0472">Membrane</keyword>
<gene>
    <name evidence="2" type="ORF">SAMN06295916_1133</name>
</gene>
<feature type="transmembrane region" description="Helical" evidence="1">
    <location>
        <begin position="39"/>
        <end position="64"/>
    </location>
</feature>
<dbReference type="InterPro" id="IPR009978">
    <property type="entry name" value="Na_H_antiport_3"/>
</dbReference>
<dbReference type="EMBL" id="FYEX01000001">
    <property type="protein sequence ID" value="SNC64642.1"/>
    <property type="molecule type" value="Genomic_DNA"/>
</dbReference>